<feature type="signal peptide" evidence="2">
    <location>
        <begin position="1"/>
        <end position="18"/>
    </location>
</feature>
<dbReference type="Proteomes" id="UP000568839">
    <property type="component" value="Unassembled WGS sequence"/>
</dbReference>
<evidence type="ECO:0000313" key="3">
    <source>
        <dbReference type="EMBL" id="MBB6450797.1"/>
    </source>
</evidence>
<gene>
    <name evidence="3" type="ORF">HNR44_002787</name>
</gene>
<dbReference type="InterPro" id="IPR011426">
    <property type="entry name" value="CamS"/>
</dbReference>
<keyword evidence="4" id="KW-1185">Reference proteome</keyword>
<dbReference type="RefSeq" id="WP_184404859.1">
    <property type="nucleotide sequence ID" value="NZ_JACHHJ010000004.1"/>
</dbReference>
<evidence type="ECO:0000256" key="1">
    <source>
        <dbReference type="SAM" id="MobiDB-lite"/>
    </source>
</evidence>
<dbReference type="AlphaFoldDB" id="A0A841PPN9"/>
<dbReference type="PROSITE" id="PS51257">
    <property type="entry name" value="PROKAR_LIPOPROTEIN"/>
    <property type="match status" value="1"/>
</dbReference>
<protein>
    <submittedName>
        <fullName evidence="3">Protein involved in sex pheromone biosynthesis</fullName>
    </submittedName>
</protein>
<reference evidence="3 4" key="1">
    <citation type="submission" date="2020-08" db="EMBL/GenBank/DDBJ databases">
        <title>Genomic Encyclopedia of Type Strains, Phase IV (KMG-IV): sequencing the most valuable type-strain genomes for metagenomic binning, comparative biology and taxonomic classification.</title>
        <authorList>
            <person name="Goeker M."/>
        </authorList>
    </citation>
    <scope>NUCLEOTIDE SEQUENCE [LARGE SCALE GENOMIC DNA]</scope>
    <source>
        <strain evidence="3 4">DSM 21769</strain>
    </source>
</reference>
<evidence type="ECO:0000313" key="4">
    <source>
        <dbReference type="Proteomes" id="UP000568839"/>
    </source>
</evidence>
<organism evidence="3 4">
    <name type="scientific">Geomicrobium halophilum</name>
    <dbReference type="NCBI Taxonomy" id="549000"/>
    <lineage>
        <taxon>Bacteria</taxon>
        <taxon>Bacillati</taxon>
        <taxon>Bacillota</taxon>
        <taxon>Bacilli</taxon>
        <taxon>Bacillales</taxon>
        <taxon>Geomicrobium</taxon>
    </lineage>
</organism>
<comment type="caution">
    <text evidence="3">The sequence shown here is derived from an EMBL/GenBank/DDBJ whole genome shotgun (WGS) entry which is preliminary data.</text>
</comment>
<dbReference type="PIRSF" id="PIRSF012509">
    <property type="entry name" value="CamS"/>
    <property type="match status" value="1"/>
</dbReference>
<dbReference type="Gene3D" id="3.10.570.10">
    <property type="entry name" value="sex pheromone staph- cam373 precursor domain"/>
    <property type="match status" value="1"/>
</dbReference>
<feature type="compositionally biased region" description="Low complexity" evidence="1">
    <location>
        <begin position="138"/>
        <end position="150"/>
    </location>
</feature>
<accession>A0A841PPN9</accession>
<keyword evidence="2" id="KW-0732">Signal</keyword>
<sequence length="403" mass="45660">MKQKVTIASIMGMLFMLAGCMQFLEPDTADEAVDGEVGHEETAVDVGSSIPSLSEHYRHVFPEGQYEYGEARGYSSGAVHNRLDLDRLEVGLTEISSETFNPEDYFFQEGQFISREELHEWLARYEEPEEEDDEEEQQPPLGLNPPLGEGDSFEAQERSNPRVLSHINEQNYYTENDEGDLYLSGVSIGLSLNSVYYFREQNEDGTYEAWREEAIPEEEALEAGQEIADEVVSRLRAEEREEGMLNDVPIVVALFREAPRNSTTTGEFIATATAEAENELGSWEMLDEEYYFFPSDHASDRVPGDADRFDQFNSELNSYFSDHIGVTAQGYYQNSELQSLTIEVPIRFQSKMETIAITQQVTSEMEEHFQTDIDISVSVTSNDQPEALITRDAGEKASVHIYD</sequence>
<evidence type="ECO:0000256" key="2">
    <source>
        <dbReference type="SAM" id="SignalP"/>
    </source>
</evidence>
<dbReference type="CDD" id="cd13441">
    <property type="entry name" value="CamS_repeat_1"/>
    <property type="match status" value="1"/>
</dbReference>
<feature type="region of interest" description="Disordered" evidence="1">
    <location>
        <begin position="125"/>
        <end position="161"/>
    </location>
</feature>
<dbReference type="Pfam" id="PF07537">
    <property type="entry name" value="CamS"/>
    <property type="match status" value="1"/>
</dbReference>
<proteinExistence type="predicted"/>
<feature type="chain" id="PRO_5038437379" evidence="2">
    <location>
        <begin position="19"/>
        <end position="403"/>
    </location>
</feature>
<name>A0A841PPN9_9BACL</name>
<dbReference type="EMBL" id="JACHHJ010000004">
    <property type="protein sequence ID" value="MBB6450797.1"/>
    <property type="molecule type" value="Genomic_DNA"/>
</dbReference>
<feature type="compositionally biased region" description="Acidic residues" evidence="1">
    <location>
        <begin position="127"/>
        <end position="137"/>
    </location>
</feature>
<dbReference type="CDD" id="cd13440">
    <property type="entry name" value="CamS_repeat_2"/>
    <property type="match status" value="1"/>
</dbReference>